<feature type="transmembrane region" description="Helical" evidence="4">
    <location>
        <begin position="510"/>
        <end position="531"/>
    </location>
</feature>
<dbReference type="EMBL" id="LK052906">
    <property type="protein sequence ID" value="CDR46076.1"/>
    <property type="molecule type" value="Genomic_DNA"/>
</dbReference>
<comment type="subcellular location">
    <subcellularLocation>
        <location evidence="1">Membrane</location>
        <topology evidence="1">Multi-pass membrane protein</topology>
    </subcellularLocation>
</comment>
<keyword evidence="4" id="KW-0812">Transmembrane</keyword>
<feature type="transmembrane region" description="Helical" evidence="4">
    <location>
        <begin position="330"/>
        <end position="350"/>
    </location>
</feature>
<evidence type="ECO:0000256" key="3">
    <source>
        <dbReference type="SAM" id="MobiDB-lite"/>
    </source>
</evidence>
<organism evidence="5">
    <name type="scientific">Cyberlindnera fabianii</name>
    <name type="common">Yeast</name>
    <name type="synonym">Hansenula fabianii</name>
    <dbReference type="NCBI Taxonomy" id="36022"/>
    <lineage>
        <taxon>Eukaryota</taxon>
        <taxon>Fungi</taxon>
        <taxon>Dikarya</taxon>
        <taxon>Ascomycota</taxon>
        <taxon>Saccharomycotina</taxon>
        <taxon>Saccharomycetes</taxon>
        <taxon>Phaffomycetales</taxon>
        <taxon>Phaffomycetaceae</taxon>
        <taxon>Cyberlindnera</taxon>
    </lineage>
</organism>
<feature type="transmembrane region" description="Helical" evidence="4">
    <location>
        <begin position="238"/>
        <end position="256"/>
    </location>
</feature>
<accession>A0A061B9R4</accession>
<name>A0A061B9R4_CYBFA</name>
<dbReference type="InterPro" id="IPR036259">
    <property type="entry name" value="MFS_trans_sf"/>
</dbReference>
<dbReference type="PANTHER" id="PTHR11360:SF315">
    <property type="entry name" value="TRANSPORTER MCH2-RELATED"/>
    <property type="match status" value="1"/>
</dbReference>
<dbReference type="PANTHER" id="PTHR11360">
    <property type="entry name" value="MONOCARBOXYLATE TRANSPORTER"/>
    <property type="match status" value="1"/>
</dbReference>
<sequence>MSSFEKDSSSTGGHVTPVLSPIDQNEQPTPPPAILDRIATGSSSRLSLTSSYESDTEANLHPEIKLLQEQDGRSIITRRITSIRDQIADDNRSILEEERVAKNDLEKRLKREFSIEDALRLKKTISHAQSRLSDLEENASIRRPASTIEKVFTNTSTGTVDLPPDGGYGWVCCMCAFTILFSTWGNNSAFGVYLSYYINNDVFPGATRMDFAWIAGLIVFCAQFFAPFAMIADRMIGFKLTMSIALAAHLVGYILASFATKLWQLYVCQGVVVGTAYSFLFIPACTIIPNWFLKRRAIASGIFCAGTGLGGLVYSLSINAMIQRTGDQRWSLRMVAIITTVCMGVAIFFIKRRNPIPRQQINTQNFVANVKDMLSGKVLTNPRLWYITFWFSLALLGYNMTLFSYSSSATAMGISQHNASTLTAVMNAAQAVGRPTMGLVADTWVGRINYSMILSIVIVILILGFWVSAKSFSTLIACGALLGFTLGVGNVMNSVLIADAFKPDEFASSWSILNMVMAFFVLFVEVIALALRDDSLSNPFLYAQVFAGCIFTLAVLFLFPLRESSVRELLERLKTETNSDIKVLEARKELGVVHESDAEALEVLRTKLGNYERLLSPTPLGYFKRTFYPVKI</sequence>
<dbReference type="InterPro" id="IPR050327">
    <property type="entry name" value="Proton-linked_MCT"/>
</dbReference>
<dbReference type="GO" id="GO:0016020">
    <property type="term" value="C:membrane"/>
    <property type="evidence" value="ECO:0007669"/>
    <property type="project" value="UniProtKB-SubCell"/>
</dbReference>
<dbReference type="VEuPathDB" id="FungiDB:BON22_5323"/>
<dbReference type="GO" id="GO:0022857">
    <property type="term" value="F:transmembrane transporter activity"/>
    <property type="evidence" value="ECO:0007669"/>
    <property type="project" value="InterPro"/>
</dbReference>
<dbReference type="Gene3D" id="1.20.1250.20">
    <property type="entry name" value="MFS general substrate transporter like domains"/>
    <property type="match status" value="2"/>
</dbReference>
<feature type="transmembrane region" description="Helical" evidence="4">
    <location>
        <begin position="211"/>
        <end position="231"/>
    </location>
</feature>
<feature type="transmembrane region" description="Helical" evidence="4">
    <location>
        <begin position="448"/>
        <end position="467"/>
    </location>
</feature>
<keyword evidence="4" id="KW-1133">Transmembrane helix</keyword>
<feature type="transmembrane region" description="Helical" evidence="4">
    <location>
        <begin position="297"/>
        <end position="318"/>
    </location>
</feature>
<feature type="transmembrane region" description="Helical" evidence="4">
    <location>
        <begin position="384"/>
        <end position="405"/>
    </location>
</feature>
<keyword evidence="4" id="KW-0472">Membrane</keyword>
<comment type="similarity">
    <text evidence="2">Belongs to the major facilitator superfamily. Monocarboxylate porter (TC 2.A.1.13) family.</text>
</comment>
<feature type="transmembrane region" description="Helical" evidence="4">
    <location>
        <begin position="540"/>
        <end position="561"/>
    </location>
</feature>
<evidence type="ECO:0000256" key="2">
    <source>
        <dbReference type="ARBA" id="ARBA00006727"/>
    </source>
</evidence>
<evidence type="ECO:0000313" key="5">
    <source>
        <dbReference type="EMBL" id="CDR46076.1"/>
    </source>
</evidence>
<feature type="transmembrane region" description="Helical" evidence="4">
    <location>
        <begin position="262"/>
        <end position="285"/>
    </location>
</feature>
<dbReference type="CDD" id="cd17352">
    <property type="entry name" value="MFS_MCT_SLC16"/>
    <property type="match status" value="1"/>
</dbReference>
<evidence type="ECO:0000256" key="1">
    <source>
        <dbReference type="ARBA" id="ARBA00004141"/>
    </source>
</evidence>
<feature type="transmembrane region" description="Helical" evidence="4">
    <location>
        <begin position="474"/>
        <end position="498"/>
    </location>
</feature>
<dbReference type="InterPro" id="IPR011701">
    <property type="entry name" value="MFS"/>
</dbReference>
<feature type="region of interest" description="Disordered" evidence="3">
    <location>
        <begin position="1"/>
        <end position="32"/>
    </location>
</feature>
<reference evidence="5" key="1">
    <citation type="journal article" date="2014" name="Genome Announc.">
        <title>Genome sequence of the yeast Cyberlindnera fabianii (Hansenula fabianii).</title>
        <authorList>
            <person name="Freel K.C."/>
            <person name="Sarilar V."/>
            <person name="Neuveglise C."/>
            <person name="Devillers H."/>
            <person name="Friedrich A."/>
            <person name="Schacherer J."/>
        </authorList>
    </citation>
    <scope>NUCLEOTIDE SEQUENCE</scope>
    <source>
        <strain evidence="5">YJS4271</strain>
    </source>
</reference>
<evidence type="ECO:0000256" key="4">
    <source>
        <dbReference type="SAM" id="Phobius"/>
    </source>
</evidence>
<proteinExistence type="inferred from homology"/>
<protein>
    <submittedName>
        <fullName evidence="5">CYFA0S21e02212g1_1</fullName>
    </submittedName>
</protein>
<dbReference type="Pfam" id="PF07690">
    <property type="entry name" value="MFS_1"/>
    <property type="match status" value="1"/>
</dbReference>
<gene>
    <name evidence="5" type="ORF">CYFA0S_21e02212g</name>
</gene>
<dbReference type="AlphaFoldDB" id="A0A061B9R4"/>
<dbReference type="PhylomeDB" id="A0A061B9R4"/>
<dbReference type="SUPFAM" id="SSF103473">
    <property type="entry name" value="MFS general substrate transporter"/>
    <property type="match status" value="1"/>
</dbReference>
<dbReference type="OrthoDB" id="2213137at2759"/>